<dbReference type="InterPro" id="IPR051785">
    <property type="entry name" value="MMCE/EMCE_epimerase"/>
</dbReference>
<dbReference type="NCBIfam" id="TIGR03081">
    <property type="entry name" value="metmalonyl_epim"/>
    <property type="match status" value="1"/>
</dbReference>
<dbReference type="InterPro" id="IPR029068">
    <property type="entry name" value="Glyas_Bleomycin-R_OHBP_Dase"/>
</dbReference>
<dbReference type="Gene3D" id="3.10.180.10">
    <property type="entry name" value="2,3-Dihydroxybiphenyl 1,2-Dioxygenase, domain 1"/>
    <property type="match status" value="1"/>
</dbReference>
<dbReference type="EMBL" id="DRSQ01000005">
    <property type="protein sequence ID" value="HHE31086.1"/>
    <property type="molecule type" value="Genomic_DNA"/>
</dbReference>
<name>A0A7C5HQ46_9CHLB</name>
<feature type="domain" description="VOC" evidence="3">
    <location>
        <begin position="4"/>
        <end position="133"/>
    </location>
</feature>
<protein>
    <submittedName>
        <fullName evidence="4">Methylmalonyl-CoA epimerase</fullName>
        <ecNumber evidence="4">5.1.99.1</ecNumber>
    </submittedName>
</protein>
<organism evidence="4">
    <name type="scientific">Chlorobaculum parvum</name>
    <dbReference type="NCBI Taxonomy" id="274539"/>
    <lineage>
        <taxon>Bacteria</taxon>
        <taxon>Pseudomonadati</taxon>
        <taxon>Chlorobiota</taxon>
        <taxon>Chlorobiia</taxon>
        <taxon>Chlorobiales</taxon>
        <taxon>Chlorobiaceae</taxon>
        <taxon>Chlorobaculum</taxon>
    </lineage>
</organism>
<dbReference type="InterPro" id="IPR017515">
    <property type="entry name" value="MeMalonyl-CoA_epimerase"/>
</dbReference>
<evidence type="ECO:0000259" key="3">
    <source>
        <dbReference type="PROSITE" id="PS51819"/>
    </source>
</evidence>
<keyword evidence="2" id="KW-0479">Metal-binding</keyword>
<dbReference type="CDD" id="cd07249">
    <property type="entry name" value="MMCE"/>
    <property type="match status" value="1"/>
</dbReference>
<dbReference type="GO" id="GO:0046872">
    <property type="term" value="F:metal ion binding"/>
    <property type="evidence" value="ECO:0007669"/>
    <property type="project" value="UniProtKB-KW"/>
</dbReference>
<evidence type="ECO:0000256" key="1">
    <source>
        <dbReference type="ARBA" id="ARBA00009308"/>
    </source>
</evidence>
<dbReference type="GO" id="GO:0004493">
    <property type="term" value="F:methylmalonyl-CoA epimerase activity"/>
    <property type="evidence" value="ECO:0007669"/>
    <property type="project" value="UniProtKB-EC"/>
</dbReference>
<reference evidence="4" key="1">
    <citation type="journal article" date="2020" name="mSystems">
        <title>Genome- and Community-Level Interaction Insights into Carbon Utilization and Element Cycling Functions of Hydrothermarchaeota in Hydrothermal Sediment.</title>
        <authorList>
            <person name="Zhou Z."/>
            <person name="Liu Y."/>
            <person name="Xu W."/>
            <person name="Pan J."/>
            <person name="Luo Z.H."/>
            <person name="Li M."/>
        </authorList>
    </citation>
    <scope>NUCLEOTIDE SEQUENCE [LARGE SCALE GENOMIC DNA]</scope>
    <source>
        <strain evidence="4">HyVt-633</strain>
    </source>
</reference>
<sequence length="143" mass="15496">MIDRIDHIAIAVQDLNSAVDTFVAVLGCERSSVTIHEVPAEKVRVAFIPVGQTKIELLEPLGDEGAIAKFLSKNGEGMHHIALATDNLDSETERTAGLGLTALGKPSEGANDKRIVFLHPRQTSRVLVEYVQPKSPHQPSQQP</sequence>
<dbReference type="Proteomes" id="UP000886058">
    <property type="component" value="Unassembled WGS sequence"/>
</dbReference>
<accession>A0A7C5HQ46</accession>
<proteinExistence type="inferred from homology"/>
<dbReference type="PANTHER" id="PTHR43048">
    <property type="entry name" value="METHYLMALONYL-COA EPIMERASE"/>
    <property type="match status" value="1"/>
</dbReference>
<dbReference type="EC" id="5.1.99.1" evidence="4"/>
<keyword evidence="4" id="KW-0413">Isomerase</keyword>
<evidence type="ECO:0000313" key="4">
    <source>
        <dbReference type="EMBL" id="HHE31086.1"/>
    </source>
</evidence>
<comment type="caution">
    <text evidence="4">The sequence shown here is derived from an EMBL/GenBank/DDBJ whole genome shotgun (WGS) entry which is preliminary data.</text>
</comment>
<dbReference type="GO" id="GO:0046491">
    <property type="term" value="P:L-methylmalonyl-CoA metabolic process"/>
    <property type="evidence" value="ECO:0007669"/>
    <property type="project" value="TreeGrafter"/>
</dbReference>
<evidence type="ECO:0000256" key="2">
    <source>
        <dbReference type="ARBA" id="ARBA00022723"/>
    </source>
</evidence>
<gene>
    <name evidence="4" type="primary">mce</name>
    <name evidence="4" type="ORF">ENL07_00220</name>
</gene>
<dbReference type="Pfam" id="PF13669">
    <property type="entry name" value="Glyoxalase_4"/>
    <property type="match status" value="1"/>
</dbReference>
<dbReference type="PANTHER" id="PTHR43048:SF3">
    <property type="entry name" value="METHYLMALONYL-COA EPIMERASE, MITOCHONDRIAL"/>
    <property type="match status" value="1"/>
</dbReference>
<comment type="similarity">
    <text evidence="1">Belongs to the methylmalonyl-CoA epimerase family.</text>
</comment>
<dbReference type="PROSITE" id="PS51819">
    <property type="entry name" value="VOC"/>
    <property type="match status" value="1"/>
</dbReference>
<dbReference type="InterPro" id="IPR037523">
    <property type="entry name" value="VOC_core"/>
</dbReference>
<dbReference type="AlphaFoldDB" id="A0A7C5HQ46"/>
<dbReference type="SUPFAM" id="SSF54593">
    <property type="entry name" value="Glyoxalase/Bleomycin resistance protein/Dihydroxybiphenyl dioxygenase"/>
    <property type="match status" value="1"/>
</dbReference>